<dbReference type="InterPro" id="IPR050939">
    <property type="entry name" value="Olfactory_GPCR1"/>
</dbReference>
<protein>
    <submittedName>
        <fullName evidence="16">Olfactory receptor 2AT4</fullName>
    </submittedName>
</protein>
<evidence type="ECO:0000256" key="12">
    <source>
        <dbReference type="ARBA" id="ARBA00023224"/>
    </source>
</evidence>
<evidence type="ECO:0000256" key="11">
    <source>
        <dbReference type="ARBA" id="ARBA00023180"/>
    </source>
</evidence>
<proteinExistence type="predicted"/>
<keyword evidence="6 13" id="KW-1133">Transmembrane helix</keyword>
<feature type="transmembrane region" description="Helical" evidence="13">
    <location>
        <begin position="242"/>
        <end position="264"/>
    </location>
</feature>
<feature type="transmembrane region" description="Helical" evidence="13">
    <location>
        <begin position="276"/>
        <end position="296"/>
    </location>
</feature>
<name>A0A9F2R7S0_PYTBI</name>
<keyword evidence="2" id="KW-1003">Cell membrane</keyword>
<keyword evidence="5" id="KW-0552">Olfaction</keyword>
<dbReference type="Pfam" id="PF13853">
    <property type="entry name" value="7tm_4"/>
    <property type="match status" value="1"/>
</dbReference>
<organism evidence="15 16">
    <name type="scientific">Python bivittatus</name>
    <name type="common">Burmese python</name>
    <name type="synonym">Python molurus bivittatus</name>
    <dbReference type="NCBI Taxonomy" id="176946"/>
    <lineage>
        <taxon>Eukaryota</taxon>
        <taxon>Metazoa</taxon>
        <taxon>Chordata</taxon>
        <taxon>Craniata</taxon>
        <taxon>Vertebrata</taxon>
        <taxon>Euteleostomi</taxon>
        <taxon>Lepidosauria</taxon>
        <taxon>Squamata</taxon>
        <taxon>Bifurcata</taxon>
        <taxon>Unidentata</taxon>
        <taxon>Episquamata</taxon>
        <taxon>Toxicofera</taxon>
        <taxon>Serpentes</taxon>
        <taxon>Henophidia</taxon>
        <taxon>Pythonidae</taxon>
        <taxon>Python</taxon>
    </lineage>
</organism>
<dbReference type="AlphaFoldDB" id="A0A9F2R7S0"/>
<keyword evidence="3" id="KW-0716">Sensory transduction</keyword>
<keyword evidence="4 13" id="KW-0812">Transmembrane</keyword>
<feature type="transmembrane region" description="Helical" evidence="13">
    <location>
        <begin position="143"/>
        <end position="163"/>
    </location>
</feature>
<feature type="transmembrane region" description="Helical" evidence="13">
    <location>
        <begin position="64"/>
        <end position="89"/>
    </location>
</feature>
<comment type="subcellular location">
    <subcellularLocation>
        <location evidence="1">Cell membrane</location>
        <topology evidence="1">Multi-pass membrane protein</topology>
    </subcellularLocation>
</comment>
<dbReference type="GO" id="GO:0004930">
    <property type="term" value="F:G protein-coupled receptor activity"/>
    <property type="evidence" value="ECO:0007669"/>
    <property type="project" value="UniProtKB-KW"/>
</dbReference>
<evidence type="ECO:0000256" key="3">
    <source>
        <dbReference type="ARBA" id="ARBA00022606"/>
    </source>
</evidence>
<evidence type="ECO:0000256" key="4">
    <source>
        <dbReference type="ARBA" id="ARBA00022692"/>
    </source>
</evidence>
<keyword evidence="9" id="KW-1015">Disulfide bond</keyword>
<dbReference type="GO" id="GO:0004984">
    <property type="term" value="F:olfactory receptor activity"/>
    <property type="evidence" value="ECO:0007669"/>
    <property type="project" value="InterPro"/>
</dbReference>
<dbReference type="InterPro" id="IPR000725">
    <property type="entry name" value="Olfact_rcpt"/>
</dbReference>
<keyword evidence="7" id="KW-0297">G-protein coupled receptor</keyword>
<dbReference type="OrthoDB" id="6144223at2759"/>
<evidence type="ECO:0000313" key="15">
    <source>
        <dbReference type="Proteomes" id="UP000695026"/>
    </source>
</evidence>
<evidence type="ECO:0000256" key="6">
    <source>
        <dbReference type="ARBA" id="ARBA00022989"/>
    </source>
</evidence>
<evidence type="ECO:0000256" key="9">
    <source>
        <dbReference type="ARBA" id="ARBA00023157"/>
    </source>
</evidence>
<evidence type="ECO:0000313" key="16">
    <source>
        <dbReference type="RefSeq" id="XP_007439038.1"/>
    </source>
</evidence>
<dbReference type="PRINTS" id="PR00237">
    <property type="entry name" value="GPCRRHODOPSN"/>
</dbReference>
<gene>
    <name evidence="16" type="primary">LOC103064239</name>
</gene>
<dbReference type="SUPFAM" id="SSF81321">
    <property type="entry name" value="Family A G protein-coupled receptor-like"/>
    <property type="match status" value="1"/>
</dbReference>
<dbReference type="PRINTS" id="PR00245">
    <property type="entry name" value="OLFACTORYR"/>
</dbReference>
<evidence type="ECO:0000259" key="14">
    <source>
        <dbReference type="PROSITE" id="PS50262"/>
    </source>
</evidence>
<evidence type="ECO:0000256" key="2">
    <source>
        <dbReference type="ARBA" id="ARBA00022475"/>
    </source>
</evidence>
<evidence type="ECO:0000256" key="5">
    <source>
        <dbReference type="ARBA" id="ARBA00022725"/>
    </source>
</evidence>
<reference evidence="16" key="1">
    <citation type="submission" date="2025-08" db="UniProtKB">
        <authorList>
            <consortium name="RefSeq"/>
        </authorList>
    </citation>
    <scope>IDENTIFICATION</scope>
    <source>
        <tissue evidence="16">Liver</tissue>
    </source>
</reference>
<dbReference type="PANTHER" id="PTHR24242:SF359">
    <property type="entry name" value="ODORANT RECEPTOR-RELATED"/>
    <property type="match status" value="1"/>
</dbReference>
<dbReference type="Gene3D" id="1.20.1070.10">
    <property type="entry name" value="Rhodopsin 7-helix transmembrane proteins"/>
    <property type="match status" value="1"/>
</dbReference>
<evidence type="ECO:0000256" key="8">
    <source>
        <dbReference type="ARBA" id="ARBA00023136"/>
    </source>
</evidence>
<dbReference type="Proteomes" id="UP000695026">
    <property type="component" value="Unplaced"/>
</dbReference>
<keyword evidence="10 16" id="KW-0675">Receptor</keyword>
<dbReference type="GO" id="GO:0005886">
    <property type="term" value="C:plasma membrane"/>
    <property type="evidence" value="ECO:0007669"/>
    <property type="project" value="UniProtKB-SubCell"/>
</dbReference>
<accession>A0A9F2R7S0</accession>
<evidence type="ECO:0000256" key="1">
    <source>
        <dbReference type="ARBA" id="ARBA00004651"/>
    </source>
</evidence>
<dbReference type="OMA" id="AITKITY"/>
<dbReference type="CDD" id="cd13954">
    <property type="entry name" value="7tmA_OR"/>
    <property type="match status" value="1"/>
</dbReference>
<dbReference type="RefSeq" id="XP_007439038.1">
    <property type="nucleotide sequence ID" value="XM_007438976.1"/>
</dbReference>
<evidence type="ECO:0000256" key="13">
    <source>
        <dbReference type="SAM" id="Phobius"/>
    </source>
</evidence>
<evidence type="ECO:0000256" key="7">
    <source>
        <dbReference type="ARBA" id="ARBA00023040"/>
    </source>
</evidence>
<dbReference type="InterPro" id="IPR017452">
    <property type="entry name" value="GPCR_Rhodpsn_7TM"/>
</dbReference>
<sequence>MEACNFTGSSVQYFWVVGFPSLQDHQFPFFFVFFIFYLLILSTNFTVIIAVVTDPRLHKPMYFFLTNLSILDILLTTITIPKMLALFLVNSKFVSSQGSFLQMYFFHGLVVTETFLLLVMSYDRYEAICNPLHYAVRMTKQKNIQLAASAWFLALLIPIPAVVQSSQLAFLKTPRVHHCFCDHLAVVQAACQNSSASFQSFLGFTIAMIVSIIPLLLVFISYICIIISVLQISSREGRRKTFSICSSHLIVVSTYYGSIALAYLSYRANMPRDIHVLSNVTFAILTPLVNPLIYTLRNRDIKRAVKQLAFSKVFSIQKGRTCLDKVESVT</sequence>
<dbReference type="PROSITE" id="PS50262">
    <property type="entry name" value="G_PROTEIN_RECEP_F1_2"/>
    <property type="match status" value="1"/>
</dbReference>
<feature type="transmembrane region" description="Helical" evidence="13">
    <location>
        <begin position="204"/>
        <end position="230"/>
    </location>
</feature>
<feature type="domain" description="G-protein coupled receptors family 1 profile" evidence="14">
    <location>
        <begin position="43"/>
        <end position="294"/>
    </location>
</feature>
<keyword evidence="12" id="KW-0807">Transducer</keyword>
<dbReference type="PANTHER" id="PTHR24242">
    <property type="entry name" value="G-PROTEIN COUPLED RECEPTOR"/>
    <property type="match status" value="1"/>
</dbReference>
<feature type="transmembrane region" description="Helical" evidence="13">
    <location>
        <begin position="29"/>
        <end position="52"/>
    </location>
</feature>
<keyword evidence="11" id="KW-0325">Glycoprotein</keyword>
<feature type="transmembrane region" description="Helical" evidence="13">
    <location>
        <begin position="101"/>
        <end position="122"/>
    </location>
</feature>
<dbReference type="SMART" id="SM01381">
    <property type="entry name" value="7TM_GPCR_Srsx"/>
    <property type="match status" value="1"/>
</dbReference>
<dbReference type="GeneID" id="103064239"/>
<evidence type="ECO:0000256" key="10">
    <source>
        <dbReference type="ARBA" id="ARBA00023170"/>
    </source>
</evidence>
<keyword evidence="8 13" id="KW-0472">Membrane</keyword>
<dbReference type="KEGG" id="pbi:103064239"/>
<dbReference type="InterPro" id="IPR000276">
    <property type="entry name" value="GPCR_Rhodpsn"/>
</dbReference>
<dbReference type="FunFam" id="1.20.1070.10:FF:000024">
    <property type="entry name" value="Olfactory receptor"/>
    <property type="match status" value="1"/>
</dbReference>
<keyword evidence="15" id="KW-1185">Reference proteome</keyword>